<dbReference type="GO" id="GO:0016852">
    <property type="term" value="F:sirohydrochlorin cobaltochelatase activity"/>
    <property type="evidence" value="ECO:0007669"/>
    <property type="project" value="InterPro"/>
</dbReference>
<protein>
    <submittedName>
        <fullName evidence="3">Sirohydrochlorin cobaltochelatase</fullName>
    </submittedName>
</protein>
<dbReference type="CDD" id="cd03413">
    <property type="entry name" value="CbiK_C"/>
    <property type="match status" value="1"/>
</dbReference>
<dbReference type="GO" id="GO:0019251">
    <property type="term" value="P:anaerobic cobalamin biosynthetic process"/>
    <property type="evidence" value="ECO:0007669"/>
    <property type="project" value="InterPro"/>
</dbReference>
<reference evidence="3 4" key="1">
    <citation type="submission" date="2018-08" db="EMBL/GenBank/DDBJ databases">
        <title>A genome reference for cultivated species of the human gut microbiota.</title>
        <authorList>
            <person name="Zou Y."/>
            <person name="Xue W."/>
            <person name="Luo G."/>
        </authorList>
    </citation>
    <scope>NUCLEOTIDE SEQUENCE [LARGE SCALE GENOMIC DNA]</scope>
    <source>
        <strain evidence="3 4">AF37-2AT</strain>
    </source>
</reference>
<dbReference type="Proteomes" id="UP000261080">
    <property type="component" value="Unassembled WGS sequence"/>
</dbReference>
<keyword evidence="2" id="KW-0479">Metal-binding</keyword>
<accession>A0A3E3K4Y9</accession>
<feature type="binding site" evidence="2">
    <location>
        <position position="207"/>
    </location>
    <ligand>
        <name>Co(2+)</name>
        <dbReference type="ChEBI" id="CHEBI:48828"/>
    </ligand>
</feature>
<dbReference type="EMBL" id="QVLX01000002">
    <property type="protein sequence ID" value="RGE89061.1"/>
    <property type="molecule type" value="Genomic_DNA"/>
</dbReference>
<feature type="active site" description="Proton acceptor" evidence="1">
    <location>
        <position position="144"/>
    </location>
</feature>
<keyword evidence="4" id="KW-1185">Reference proteome</keyword>
<dbReference type="SUPFAM" id="SSF53800">
    <property type="entry name" value="Chelatase"/>
    <property type="match status" value="1"/>
</dbReference>
<proteinExistence type="predicted"/>
<keyword evidence="2" id="KW-0170">Cobalt</keyword>
<organism evidence="3 4">
    <name type="scientific">Sellimonas intestinalis</name>
    <dbReference type="NCBI Taxonomy" id="1653434"/>
    <lineage>
        <taxon>Bacteria</taxon>
        <taxon>Bacillati</taxon>
        <taxon>Bacillota</taxon>
        <taxon>Clostridia</taxon>
        <taxon>Lachnospirales</taxon>
        <taxon>Lachnospiraceae</taxon>
        <taxon>Sellimonas</taxon>
    </lineage>
</organism>
<feature type="binding site" evidence="2">
    <location>
        <position position="144"/>
    </location>
    <ligand>
        <name>Co(2+)</name>
        <dbReference type="ChEBI" id="CHEBI:48828"/>
    </ligand>
</feature>
<dbReference type="GO" id="GO:0046872">
    <property type="term" value="F:metal ion binding"/>
    <property type="evidence" value="ECO:0007669"/>
    <property type="project" value="UniProtKB-KW"/>
</dbReference>
<dbReference type="OrthoDB" id="9770331at2"/>
<dbReference type="AlphaFoldDB" id="A0A3E3K4Y9"/>
<name>A0A3E3K4Y9_9FIRM</name>
<dbReference type="Gene3D" id="3.40.50.1400">
    <property type="match status" value="2"/>
</dbReference>
<evidence type="ECO:0000256" key="2">
    <source>
        <dbReference type="PIRSR" id="PIRSR033579-3"/>
    </source>
</evidence>
<gene>
    <name evidence="3" type="ORF">DW016_05060</name>
</gene>
<evidence type="ECO:0000256" key="1">
    <source>
        <dbReference type="PIRSR" id="PIRSR033579-1"/>
    </source>
</evidence>
<dbReference type="Pfam" id="PF06180">
    <property type="entry name" value="CbiK"/>
    <property type="match status" value="1"/>
</dbReference>
<comment type="caution">
    <text evidence="3">The sequence shown here is derived from an EMBL/GenBank/DDBJ whole genome shotgun (WGS) entry which is preliminary data.</text>
</comment>
<dbReference type="RefSeq" id="WP_024733563.1">
    <property type="nucleotide sequence ID" value="NZ_BAABYU010000002.1"/>
</dbReference>
<dbReference type="InterPro" id="IPR010388">
    <property type="entry name" value="Anaerobic_Co-chelatase"/>
</dbReference>
<dbReference type="GeneID" id="97193821"/>
<dbReference type="PIRSF" id="PIRSF033579">
    <property type="entry name" value="Anaer_Co_chel"/>
    <property type="match status" value="1"/>
</dbReference>
<evidence type="ECO:0000313" key="3">
    <source>
        <dbReference type="EMBL" id="RGE89061.1"/>
    </source>
</evidence>
<sequence length="264" mass="29846">MKKAILTVSFGTSHLDTLEKTIGAIERELAEAFPDRTLYRAFTSGMVIEKLKLDHKLVIFRVEEAMEQMYRDGVREVLVQPTHIIHGLEYEKMRSQLAPYQERFSQVRIGAPLLEATKDYEEAAGLIIEDVRPGDGESLVLMGHGTEHHTNAAYPALDYTFWAKGYKNVIVGTVEGFPEMDEVLKKLKEQQTKRVLLMPFMVVAGDHARNDMAGEDEDSWKSILTARGYEVRPVIKGLGEIPGIRQMFVRHAREAKEGSGESVR</sequence>
<evidence type="ECO:0000313" key="4">
    <source>
        <dbReference type="Proteomes" id="UP000261080"/>
    </source>
</evidence>
<feature type="binding site" evidence="2">
    <location>
        <position position="175"/>
    </location>
    <ligand>
        <name>Co(2+)</name>
        <dbReference type="ChEBI" id="CHEBI:48828"/>
    </ligand>
</feature>